<dbReference type="GeneID" id="107272328"/>
<dbReference type="InterPro" id="IPR032870">
    <property type="entry name" value="ALKBH7-like"/>
</dbReference>
<evidence type="ECO:0000313" key="2">
    <source>
        <dbReference type="Proteomes" id="UP000694920"/>
    </source>
</evidence>
<dbReference type="RefSeq" id="XP_024945474.1">
    <property type="nucleotide sequence ID" value="XM_025089706.1"/>
</dbReference>
<dbReference type="GO" id="GO:0051213">
    <property type="term" value="F:dioxygenase activity"/>
    <property type="evidence" value="ECO:0007669"/>
    <property type="project" value="UniProtKB-KW"/>
</dbReference>
<dbReference type="Proteomes" id="UP000694920">
    <property type="component" value="Unplaced"/>
</dbReference>
<dbReference type="GO" id="GO:0005759">
    <property type="term" value="C:mitochondrial matrix"/>
    <property type="evidence" value="ECO:0007669"/>
    <property type="project" value="TreeGrafter"/>
</dbReference>
<accession>A0AAJ7RQX1</accession>
<organism evidence="2 4">
    <name type="scientific">Cephus cinctus</name>
    <name type="common">Wheat stem sawfly</name>
    <dbReference type="NCBI Taxonomy" id="211228"/>
    <lineage>
        <taxon>Eukaryota</taxon>
        <taxon>Metazoa</taxon>
        <taxon>Ecdysozoa</taxon>
        <taxon>Arthropoda</taxon>
        <taxon>Hexapoda</taxon>
        <taxon>Insecta</taxon>
        <taxon>Pterygota</taxon>
        <taxon>Neoptera</taxon>
        <taxon>Endopterygota</taxon>
        <taxon>Hymenoptera</taxon>
        <taxon>Cephoidea</taxon>
        <taxon>Cephidae</taxon>
        <taxon>Cephus</taxon>
    </lineage>
</organism>
<dbReference type="GO" id="GO:0006631">
    <property type="term" value="P:fatty acid metabolic process"/>
    <property type="evidence" value="ECO:0007669"/>
    <property type="project" value="TreeGrafter"/>
</dbReference>
<evidence type="ECO:0000313" key="6">
    <source>
        <dbReference type="RefSeq" id="XP_024945475.1"/>
    </source>
</evidence>
<comment type="cofactor">
    <cofactor evidence="1">
        <name>Fe(2+)</name>
        <dbReference type="ChEBI" id="CHEBI:29033"/>
    </cofactor>
</comment>
<reference evidence="3 4" key="1">
    <citation type="submission" date="2025-04" db="UniProtKB">
        <authorList>
            <consortium name="RefSeq"/>
        </authorList>
    </citation>
    <scope>IDENTIFICATION</scope>
</reference>
<dbReference type="InterPro" id="IPR037151">
    <property type="entry name" value="AlkB-like_sf"/>
</dbReference>
<dbReference type="Gene3D" id="2.60.120.590">
    <property type="entry name" value="Alpha-ketoglutarate-dependent dioxygenase AlkB-like"/>
    <property type="match status" value="1"/>
</dbReference>
<name>A0AAJ7RQX1_CEPCN</name>
<dbReference type="AlphaFoldDB" id="A0AAJ7RQX1"/>
<keyword evidence="2" id="KW-1185">Reference proteome</keyword>
<sequence length="232" mass="26930">MILKSISTRYLSIARAKCFRHMSTIARDKTNENSTKSNADDTKNWQAELLATMKIFPDFLTPQEEESLLQEVEPYMKRLRYEFAHWDDAIHGYRETERAKWNEENTKIINKVRVKAFPPGKPQLKFVHVLDLAAEGKIKPHVDSIRFCGDIIAGLSLLSDSVMRLTMVNHEEECKHDFFLPRRSLYIMSGIARQKYNHEVLGPEESIFEGKPVPRARRISIICRCEAESECD</sequence>
<evidence type="ECO:0000313" key="4">
    <source>
        <dbReference type="RefSeq" id="XP_024945473.1"/>
    </source>
</evidence>
<dbReference type="PANTHER" id="PTHR21052:SF0">
    <property type="entry name" value="ALPHA-KETOGLUTARATE-DEPENDENT DIOXYGENASE ALKB HOMOLOG 7, MITOCHONDRIAL"/>
    <property type="match status" value="1"/>
</dbReference>
<dbReference type="PANTHER" id="PTHR21052">
    <property type="entry name" value="SPERMATOGENESIS ASSOCIATED 11-RELATED"/>
    <property type="match status" value="1"/>
</dbReference>
<dbReference type="RefSeq" id="XP_024945472.1">
    <property type="nucleotide sequence ID" value="XM_025089704.1"/>
</dbReference>
<keyword evidence="3 4" id="KW-0223">Dioxygenase</keyword>
<dbReference type="GO" id="GO:0006974">
    <property type="term" value="P:DNA damage response"/>
    <property type="evidence" value="ECO:0007669"/>
    <property type="project" value="InterPro"/>
</dbReference>
<protein>
    <submittedName>
        <fullName evidence="3 4">Alpha-ketoglutarate-dependent dioxygenase alkB homolog 7, mitochondrial isoform X1</fullName>
    </submittedName>
</protein>
<evidence type="ECO:0000256" key="1">
    <source>
        <dbReference type="ARBA" id="ARBA00001954"/>
    </source>
</evidence>
<evidence type="ECO:0000313" key="5">
    <source>
        <dbReference type="RefSeq" id="XP_024945474.1"/>
    </source>
</evidence>
<dbReference type="RefSeq" id="XP_024945475.1">
    <property type="nucleotide sequence ID" value="XM_025089707.1"/>
</dbReference>
<dbReference type="RefSeq" id="XP_024945473.1">
    <property type="nucleotide sequence ID" value="XM_025089705.1"/>
</dbReference>
<keyword evidence="3 4" id="KW-0560">Oxidoreductase</keyword>
<proteinExistence type="predicted"/>
<dbReference type="SUPFAM" id="SSF51197">
    <property type="entry name" value="Clavaminate synthase-like"/>
    <property type="match status" value="1"/>
</dbReference>
<gene>
    <name evidence="3 4 5 6" type="primary">LOC107272328</name>
</gene>
<evidence type="ECO:0000313" key="3">
    <source>
        <dbReference type="RefSeq" id="XP_024945472.1"/>
    </source>
</evidence>